<sequence length="497" mass="55104">MSGALFRSDWRNIRRYAVPARMVAECAEARQRGDWRAACEAARIDVDIDPDLLVEAPVAHLAPDLLRWHLPRVLHGSTEFAARRLHLLVPDSPVGPDTVLLTVRSADSAHGSQRLRLGAVRGAAVLLDGPAAPFPAYFWDVRSIGRLPAALGSGSAASDRRAAFAAAGFEFTAGQDDKWRSADRNRVLTPLDPWRLAHDTRWLAARLGERAWTVSDNSYWQPNAFRYLTVFVDGDTTRVSWTTTEGRPCIPIDLVCYSADQELIRQGQLAPGALHPLVRDVLYPDAPAEPFVPTDGEVVRVRCNGVWHAVEARLGRLDPLAHTLDERRRERALQAFGGATGGCFAVERMWYGGLGRLPRRLREYRAGLWQRLIHGGTRTLCELLDAGLDPYLRDGTGGTLIHRIAAFDHREMLPRLLAAGVGLDTVDKEGYTALHRTVQQLGPADVIMTLVDAGADLSIRNRDGETVLDHVRKAFRYGDRLRPDLRAALVHLREQAP</sequence>
<dbReference type="PANTHER" id="PTHR24124">
    <property type="entry name" value="ANKYRIN REPEAT FAMILY A"/>
    <property type="match status" value="1"/>
</dbReference>
<feature type="repeat" description="ANK" evidence="3">
    <location>
        <begin position="429"/>
        <end position="462"/>
    </location>
</feature>
<evidence type="ECO:0000313" key="4">
    <source>
        <dbReference type="EMBL" id="MFD1365646.1"/>
    </source>
</evidence>
<keyword evidence="5" id="KW-1185">Reference proteome</keyword>
<dbReference type="EMBL" id="JBHTMK010000012">
    <property type="protein sequence ID" value="MFD1365646.1"/>
    <property type="molecule type" value="Genomic_DNA"/>
</dbReference>
<dbReference type="InterPro" id="IPR002110">
    <property type="entry name" value="Ankyrin_rpt"/>
</dbReference>
<accession>A0ABW4A525</accession>
<evidence type="ECO:0000256" key="3">
    <source>
        <dbReference type="PROSITE-ProRule" id="PRU00023"/>
    </source>
</evidence>
<dbReference type="PROSITE" id="PS50088">
    <property type="entry name" value="ANK_REPEAT"/>
    <property type="match status" value="1"/>
</dbReference>
<keyword evidence="1" id="KW-0677">Repeat</keyword>
<keyword evidence="2 3" id="KW-0040">ANK repeat</keyword>
<dbReference type="Gene3D" id="1.25.40.20">
    <property type="entry name" value="Ankyrin repeat-containing domain"/>
    <property type="match status" value="1"/>
</dbReference>
<dbReference type="Proteomes" id="UP001597183">
    <property type="component" value="Unassembled WGS sequence"/>
</dbReference>
<dbReference type="PANTHER" id="PTHR24124:SF14">
    <property type="entry name" value="CHROMOSOME UNDETERMINED SCAFFOLD_25, WHOLE GENOME SHOTGUN SEQUENCE"/>
    <property type="match status" value="1"/>
</dbReference>
<gene>
    <name evidence="4" type="ORF">ACFQ5G_09865</name>
</gene>
<dbReference type="RefSeq" id="WP_317792821.1">
    <property type="nucleotide sequence ID" value="NZ_AP028461.1"/>
</dbReference>
<dbReference type="SUPFAM" id="SSF48403">
    <property type="entry name" value="Ankyrin repeat"/>
    <property type="match status" value="1"/>
</dbReference>
<organism evidence="4 5">
    <name type="scientific">Actinoplanes sichuanensis</name>
    <dbReference type="NCBI Taxonomy" id="512349"/>
    <lineage>
        <taxon>Bacteria</taxon>
        <taxon>Bacillati</taxon>
        <taxon>Actinomycetota</taxon>
        <taxon>Actinomycetes</taxon>
        <taxon>Micromonosporales</taxon>
        <taxon>Micromonosporaceae</taxon>
        <taxon>Actinoplanes</taxon>
    </lineage>
</organism>
<comment type="caution">
    <text evidence="4">The sequence shown here is derived from an EMBL/GenBank/DDBJ whole genome shotgun (WGS) entry which is preliminary data.</text>
</comment>
<dbReference type="Pfam" id="PF12796">
    <property type="entry name" value="Ank_2"/>
    <property type="match status" value="1"/>
</dbReference>
<proteinExistence type="predicted"/>
<dbReference type="InterPro" id="IPR036770">
    <property type="entry name" value="Ankyrin_rpt-contain_sf"/>
</dbReference>
<evidence type="ECO:0000256" key="1">
    <source>
        <dbReference type="ARBA" id="ARBA00022737"/>
    </source>
</evidence>
<evidence type="ECO:0000313" key="5">
    <source>
        <dbReference type="Proteomes" id="UP001597183"/>
    </source>
</evidence>
<evidence type="ECO:0000256" key="2">
    <source>
        <dbReference type="ARBA" id="ARBA00023043"/>
    </source>
</evidence>
<dbReference type="PROSITE" id="PS50297">
    <property type="entry name" value="ANK_REP_REGION"/>
    <property type="match status" value="1"/>
</dbReference>
<protein>
    <submittedName>
        <fullName evidence="4">Ankyrin repeat domain-containing protein</fullName>
    </submittedName>
</protein>
<name>A0ABW4A525_9ACTN</name>
<reference evidence="5" key="1">
    <citation type="journal article" date="2019" name="Int. J. Syst. Evol. Microbiol.">
        <title>The Global Catalogue of Microorganisms (GCM) 10K type strain sequencing project: providing services to taxonomists for standard genome sequencing and annotation.</title>
        <authorList>
            <consortium name="The Broad Institute Genomics Platform"/>
            <consortium name="The Broad Institute Genome Sequencing Center for Infectious Disease"/>
            <person name="Wu L."/>
            <person name="Ma J."/>
        </authorList>
    </citation>
    <scope>NUCLEOTIDE SEQUENCE [LARGE SCALE GENOMIC DNA]</scope>
    <source>
        <strain evidence="5">CCM 7526</strain>
    </source>
</reference>